<dbReference type="InterPro" id="IPR052155">
    <property type="entry name" value="Biofilm_reg_signaling"/>
</dbReference>
<feature type="domain" description="PAS" evidence="2">
    <location>
        <begin position="208"/>
        <end position="275"/>
    </location>
</feature>
<dbReference type="RefSeq" id="WP_377122745.1">
    <property type="nucleotide sequence ID" value="NZ_JBHUON010000001.1"/>
</dbReference>
<dbReference type="SMART" id="SM00091">
    <property type="entry name" value="PAS"/>
    <property type="match status" value="2"/>
</dbReference>
<feature type="transmembrane region" description="Helical" evidence="1">
    <location>
        <begin position="139"/>
        <end position="157"/>
    </location>
</feature>
<protein>
    <submittedName>
        <fullName evidence="3">PAS domain S-box protein</fullName>
    </submittedName>
</protein>
<evidence type="ECO:0000259" key="2">
    <source>
        <dbReference type="SMART" id="SM00091"/>
    </source>
</evidence>
<name>A0ABW5XJB8_9SPHI</name>
<dbReference type="SUPFAM" id="SSF47384">
    <property type="entry name" value="Homodimeric domain of signal transducing histidine kinase"/>
    <property type="match status" value="1"/>
</dbReference>
<feature type="transmembrane region" description="Helical" evidence="1">
    <location>
        <begin position="169"/>
        <end position="193"/>
    </location>
</feature>
<evidence type="ECO:0000256" key="1">
    <source>
        <dbReference type="SAM" id="Phobius"/>
    </source>
</evidence>
<keyword evidence="1" id="KW-0812">Transmembrane</keyword>
<proteinExistence type="predicted"/>
<dbReference type="Pfam" id="PF13188">
    <property type="entry name" value="PAS_8"/>
    <property type="match status" value="1"/>
</dbReference>
<reference evidence="4" key="1">
    <citation type="journal article" date="2019" name="Int. J. Syst. Evol. Microbiol.">
        <title>The Global Catalogue of Microorganisms (GCM) 10K type strain sequencing project: providing services to taxonomists for standard genome sequencing and annotation.</title>
        <authorList>
            <consortium name="The Broad Institute Genomics Platform"/>
            <consortium name="The Broad Institute Genome Sequencing Center for Infectious Disease"/>
            <person name="Wu L."/>
            <person name="Ma J."/>
        </authorList>
    </citation>
    <scope>NUCLEOTIDE SEQUENCE [LARGE SCALE GENOMIC DNA]</scope>
    <source>
        <strain evidence="4">KCTC 52232</strain>
    </source>
</reference>
<organism evidence="3 4">
    <name type="scientific">Mucilaginibacter antarcticus</name>
    <dbReference type="NCBI Taxonomy" id="1855725"/>
    <lineage>
        <taxon>Bacteria</taxon>
        <taxon>Pseudomonadati</taxon>
        <taxon>Bacteroidota</taxon>
        <taxon>Sphingobacteriia</taxon>
        <taxon>Sphingobacteriales</taxon>
        <taxon>Sphingobacteriaceae</taxon>
        <taxon>Mucilaginibacter</taxon>
    </lineage>
</organism>
<dbReference type="Gene3D" id="3.30.450.20">
    <property type="entry name" value="PAS domain"/>
    <property type="match status" value="2"/>
</dbReference>
<dbReference type="Proteomes" id="UP001597601">
    <property type="component" value="Unassembled WGS sequence"/>
</dbReference>
<dbReference type="SUPFAM" id="SSF55785">
    <property type="entry name" value="PYP-like sensor domain (PAS domain)"/>
    <property type="match status" value="2"/>
</dbReference>
<feature type="domain" description="PAS" evidence="2">
    <location>
        <begin position="340"/>
        <end position="409"/>
    </location>
</feature>
<dbReference type="Pfam" id="PF20969">
    <property type="entry name" value="MASE11"/>
    <property type="match status" value="1"/>
</dbReference>
<dbReference type="InterPro" id="IPR001610">
    <property type="entry name" value="PAC"/>
</dbReference>
<accession>A0ABW5XJB8</accession>
<dbReference type="InterPro" id="IPR035965">
    <property type="entry name" value="PAS-like_dom_sf"/>
</dbReference>
<keyword evidence="1" id="KW-1133">Transmembrane helix</keyword>
<keyword evidence="1" id="KW-0472">Membrane</keyword>
<feature type="transmembrane region" description="Helical" evidence="1">
    <location>
        <begin position="38"/>
        <end position="58"/>
    </location>
</feature>
<dbReference type="EMBL" id="JBHUON010000001">
    <property type="protein sequence ID" value="MFD2863329.1"/>
    <property type="molecule type" value="Genomic_DNA"/>
</dbReference>
<gene>
    <name evidence="3" type="ORF">ACFSYC_01400</name>
</gene>
<dbReference type="InterPro" id="IPR000014">
    <property type="entry name" value="PAS"/>
</dbReference>
<dbReference type="InterPro" id="IPR036097">
    <property type="entry name" value="HisK_dim/P_sf"/>
</dbReference>
<dbReference type="PANTHER" id="PTHR44757:SF2">
    <property type="entry name" value="BIOFILM ARCHITECTURE MAINTENANCE PROTEIN MBAA"/>
    <property type="match status" value="1"/>
</dbReference>
<keyword evidence="4" id="KW-1185">Reference proteome</keyword>
<comment type="caution">
    <text evidence="3">The sequence shown here is derived from an EMBL/GenBank/DDBJ whole genome shotgun (WGS) entry which is preliminary data.</text>
</comment>
<evidence type="ECO:0000313" key="4">
    <source>
        <dbReference type="Proteomes" id="UP001597601"/>
    </source>
</evidence>
<feature type="transmembrane region" description="Helical" evidence="1">
    <location>
        <begin position="115"/>
        <end position="132"/>
    </location>
</feature>
<sequence>MKNLWIRYTALIKSKLAPSSDKEVTGVRFWQDQLFVTFLVYCLPVSLIALLPCVYIAIQAKFFLIAFVDLFVFTFLLGITFTGKLTLPRKKVAAIAIFYLLSVVLINSLGYMGPGVIYLLFLTILISLVLPIRFGYWSVIVNTVMLAVFALIIKFNLFNTVLSAVYSPASWLAFSSNLVFASFVLVTLIHRIFERLQVAILKKDQLQHRYKSIFDKSPLPMWIFDTETLAFLEVNQAAVIHYGYTEEEFKAMTIRDIRPAEWVPATEQVVDLNKKSGIYYEGTSQHIKKDGSYIYVKIESNLLELDNNKTRLVLATDITDQVEHQFEAFDTHKKVKESEANLRAVFDSTVDGFVLLDSKFNIKLFNGRATELIRLNDGKQEFETGRSIFDFVQPARLPYFRAVIAKVSNGELVDYDRRYRTVNGDLSWIRYTLTPVYNGATVDGISLSGRDITVRKRYLKTVEDQNKTFREISWMQSHLVRAPLARIMGLIPLLVASTDKQDQADIVNYIDISATELDEVVRQISNKSNDIINKYPAISAARPSADQAPKMEM</sequence>
<dbReference type="CDD" id="cd00130">
    <property type="entry name" value="PAS"/>
    <property type="match status" value="2"/>
</dbReference>
<dbReference type="NCBIfam" id="TIGR00229">
    <property type="entry name" value="sensory_box"/>
    <property type="match status" value="2"/>
</dbReference>
<evidence type="ECO:0000313" key="3">
    <source>
        <dbReference type="EMBL" id="MFD2863329.1"/>
    </source>
</evidence>
<dbReference type="Pfam" id="PF13596">
    <property type="entry name" value="PAS_10"/>
    <property type="match status" value="1"/>
</dbReference>
<dbReference type="SMART" id="SM00086">
    <property type="entry name" value="PAC"/>
    <property type="match status" value="2"/>
</dbReference>
<dbReference type="InterPro" id="IPR048437">
    <property type="entry name" value="MASE11"/>
</dbReference>
<feature type="transmembrane region" description="Helical" evidence="1">
    <location>
        <begin position="92"/>
        <end position="109"/>
    </location>
</feature>
<feature type="transmembrane region" description="Helical" evidence="1">
    <location>
        <begin position="64"/>
        <end position="85"/>
    </location>
</feature>
<dbReference type="PANTHER" id="PTHR44757">
    <property type="entry name" value="DIGUANYLATE CYCLASE DGCP"/>
    <property type="match status" value="1"/>
</dbReference>